<dbReference type="EMBL" id="DVOT01000234">
    <property type="protein sequence ID" value="HIV28870.1"/>
    <property type="molecule type" value="Genomic_DNA"/>
</dbReference>
<evidence type="ECO:0000256" key="2">
    <source>
        <dbReference type="ARBA" id="ARBA00024353"/>
    </source>
</evidence>
<dbReference type="InterPro" id="IPR025645">
    <property type="entry name" value="DUF4349"/>
</dbReference>
<proteinExistence type="inferred from homology"/>
<dbReference type="SUPFAM" id="SSF46589">
    <property type="entry name" value="tRNA-binding arm"/>
    <property type="match status" value="1"/>
</dbReference>
<dbReference type="Gene3D" id="1.10.287.1490">
    <property type="match status" value="1"/>
</dbReference>
<dbReference type="Proteomes" id="UP000886884">
    <property type="component" value="Unassembled WGS sequence"/>
</dbReference>
<keyword evidence="6" id="KW-1133">Transmembrane helix</keyword>
<evidence type="ECO:0000313" key="9">
    <source>
        <dbReference type="EMBL" id="HIV28870.1"/>
    </source>
</evidence>
<evidence type="ECO:0000256" key="6">
    <source>
        <dbReference type="SAM" id="Phobius"/>
    </source>
</evidence>
<protein>
    <recommendedName>
        <fullName evidence="3">Anti-sigma-W factor RsiW</fullName>
    </recommendedName>
</protein>
<evidence type="ECO:0000256" key="4">
    <source>
        <dbReference type="SAM" id="Coils"/>
    </source>
</evidence>
<dbReference type="InterPro" id="IPR027383">
    <property type="entry name" value="Znf_put"/>
</dbReference>
<reference evidence="9" key="1">
    <citation type="submission" date="2020-10" db="EMBL/GenBank/DDBJ databases">
        <authorList>
            <person name="Gilroy R."/>
        </authorList>
    </citation>
    <scope>NUCLEOTIDE SEQUENCE</scope>
    <source>
        <strain evidence="9">CHK183-6373</strain>
    </source>
</reference>
<feature type="domain" description="Putative zinc-finger" evidence="7">
    <location>
        <begin position="3"/>
        <end position="37"/>
    </location>
</feature>
<comment type="similarity">
    <text evidence="2">Belongs to the zinc-associated anti-sigma factor (ZAS) superfamily. Anti-sigma-W factor family.</text>
</comment>
<evidence type="ECO:0000256" key="1">
    <source>
        <dbReference type="ARBA" id="ARBA00022490"/>
    </source>
</evidence>
<keyword evidence="6" id="KW-0472">Membrane</keyword>
<accession>A0A9D1TDR3</accession>
<keyword evidence="1" id="KW-0963">Cytoplasm</keyword>
<keyword evidence="6" id="KW-0812">Transmembrane</keyword>
<feature type="coiled-coil region" evidence="4">
    <location>
        <begin position="256"/>
        <end position="320"/>
    </location>
</feature>
<sequence>MNCGEFRERIDDYMDGLLDEALHARMDAHACECTQCAGLLKQAMEIKAALADLDDEAPVPAEVSAAWRRAVKLEAERRRRARVWRGWRAFAAAAAALAIWVGATALLGDAGLLDKVVPAEDGIVPASYSGGESVLTADDEAAAYLESDGDGEAPGGLLLGSARSAGSDAPEAQPVSSSLRTKTVTGQILCASFDTDLANLDDLVSEVDGYYETEIDSEIDGVPNAQRTIRVPMEELDAFLGGLSAVGKPTNLVKTEEDLTQQYAEINARLTTLTAQRDQYNQLIAQAASAEEIETLAANAESVQAQIDALEEAIRAWDTACEYATVTLSLGTQAAAPAGLEGGEDAALGARMGTAFSQMLDFLQDMLVSLAYLAPALFAIAIVAIAIALVRKSKKTHKGGETT</sequence>
<dbReference type="Pfam" id="PF13490">
    <property type="entry name" value="zf-HC2"/>
    <property type="match status" value="1"/>
</dbReference>
<evidence type="ECO:0000313" key="10">
    <source>
        <dbReference type="Proteomes" id="UP000886884"/>
    </source>
</evidence>
<feature type="domain" description="DUF4349" evidence="8">
    <location>
        <begin position="190"/>
        <end position="386"/>
    </location>
</feature>
<organism evidence="9 10">
    <name type="scientific">Candidatus Ornithocaccomicrobium faecavium</name>
    <dbReference type="NCBI Taxonomy" id="2840890"/>
    <lineage>
        <taxon>Bacteria</taxon>
        <taxon>Bacillati</taxon>
        <taxon>Bacillota</taxon>
        <taxon>Clostridia</taxon>
        <taxon>Candidatus Ornithocaccomicrobium</taxon>
    </lineage>
</organism>
<dbReference type="GO" id="GO:0000166">
    <property type="term" value="F:nucleotide binding"/>
    <property type="evidence" value="ECO:0007669"/>
    <property type="project" value="InterPro"/>
</dbReference>
<keyword evidence="4" id="KW-0175">Coiled coil</keyword>
<feature type="transmembrane region" description="Helical" evidence="6">
    <location>
        <begin position="87"/>
        <end position="108"/>
    </location>
</feature>
<dbReference type="Gene3D" id="1.10.10.1320">
    <property type="entry name" value="Anti-sigma factor, zinc-finger domain"/>
    <property type="match status" value="1"/>
</dbReference>
<evidence type="ECO:0000259" key="8">
    <source>
        <dbReference type="Pfam" id="PF14257"/>
    </source>
</evidence>
<gene>
    <name evidence="9" type="ORF">IAA64_12980</name>
</gene>
<evidence type="ECO:0000256" key="3">
    <source>
        <dbReference type="ARBA" id="ARBA00024438"/>
    </source>
</evidence>
<comment type="caution">
    <text evidence="9">The sequence shown here is derived from an EMBL/GenBank/DDBJ whole genome shotgun (WGS) entry which is preliminary data.</text>
</comment>
<evidence type="ECO:0000256" key="5">
    <source>
        <dbReference type="SAM" id="MobiDB-lite"/>
    </source>
</evidence>
<dbReference type="Pfam" id="PF14257">
    <property type="entry name" value="DUF4349"/>
    <property type="match status" value="1"/>
</dbReference>
<feature type="region of interest" description="Disordered" evidence="5">
    <location>
        <begin position="155"/>
        <end position="177"/>
    </location>
</feature>
<reference evidence="9" key="2">
    <citation type="journal article" date="2021" name="PeerJ">
        <title>Extensive microbial diversity within the chicken gut microbiome revealed by metagenomics and culture.</title>
        <authorList>
            <person name="Gilroy R."/>
            <person name="Ravi A."/>
            <person name="Getino M."/>
            <person name="Pursley I."/>
            <person name="Horton D.L."/>
            <person name="Alikhan N.F."/>
            <person name="Baker D."/>
            <person name="Gharbi K."/>
            <person name="Hall N."/>
            <person name="Watson M."/>
            <person name="Adriaenssens E.M."/>
            <person name="Foster-Nyarko E."/>
            <person name="Jarju S."/>
            <person name="Secka A."/>
            <person name="Antonio M."/>
            <person name="Oren A."/>
            <person name="Chaudhuri R.R."/>
            <person name="La Ragione R."/>
            <person name="Hildebrand F."/>
            <person name="Pallen M.J."/>
        </authorList>
    </citation>
    <scope>NUCLEOTIDE SEQUENCE</scope>
    <source>
        <strain evidence="9">CHK183-6373</strain>
    </source>
</reference>
<name>A0A9D1TDR3_9FIRM</name>
<feature type="transmembrane region" description="Helical" evidence="6">
    <location>
        <begin position="366"/>
        <end position="390"/>
    </location>
</feature>
<dbReference type="InterPro" id="IPR010978">
    <property type="entry name" value="tRNA-bd_arm"/>
</dbReference>
<dbReference type="InterPro" id="IPR041916">
    <property type="entry name" value="Anti_sigma_zinc_sf"/>
</dbReference>
<dbReference type="AlphaFoldDB" id="A0A9D1TDR3"/>
<evidence type="ECO:0000259" key="7">
    <source>
        <dbReference type="Pfam" id="PF13490"/>
    </source>
</evidence>